<dbReference type="EMBL" id="JAFNEN010000337">
    <property type="protein sequence ID" value="KAG8185376.1"/>
    <property type="molecule type" value="Genomic_DNA"/>
</dbReference>
<name>A0AAV6UM86_9ARAC</name>
<reference evidence="2 3" key="1">
    <citation type="journal article" date="2022" name="Nat. Ecol. Evol.">
        <title>A masculinizing supergene underlies an exaggerated male reproductive morph in a spider.</title>
        <authorList>
            <person name="Hendrickx F."/>
            <person name="De Corte Z."/>
            <person name="Sonet G."/>
            <person name="Van Belleghem S.M."/>
            <person name="Kostlbacher S."/>
            <person name="Vangestel C."/>
        </authorList>
    </citation>
    <scope>NUCLEOTIDE SEQUENCE [LARGE SCALE GENOMIC DNA]</scope>
    <source>
        <strain evidence="2">W744_W776</strain>
    </source>
</reference>
<comment type="caution">
    <text evidence="2">The sequence shown here is derived from an EMBL/GenBank/DDBJ whole genome shotgun (WGS) entry which is preliminary data.</text>
</comment>
<feature type="region of interest" description="Disordered" evidence="1">
    <location>
        <begin position="26"/>
        <end position="46"/>
    </location>
</feature>
<organism evidence="2 3">
    <name type="scientific">Oedothorax gibbosus</name>
    <dbReference type="NCBI Taxonomy" id="931172"/>
    <lineage>
        <taxon>Eukaryota</taxon>
        <taxon>Metazoa</taxon>
        <taxon>Ecdysozoa</taxon>
        <taxon>Arthropoda</taxon>
        <taxon>Chelicerata</taxon>
        <taxon>Arachnida</taxon>
        <taxon>Araneae</taxon>
        <taxon>Araneomorphae</taxon>
        <taxon>Entelegynae</taxon>
        <taxon>Araneoidea</taxon>
        <taxon>Linyphiidae</taxon>
        <taxon>Erigoninae</taxon>
        <taxon>Oedothorax</taxon>
    </lineage>
</organism>
<evidence type="ECO:0000313" key="2">
    <source>
        <dbReference type="EMBL" id="KAG8185376.1"/>
    </source>
</evidence>
<accession>A0AAV6UM86</accession>
<evidence type="ECO:0000256" key="1">
    <source>
        <dbReference type="SAM" id="MobiDB-lite"/>
    </source>
</evidence>
<keyword evidence="3" id="KW-1185">Reference proteome</keyword>
<sequence length="70" mass="7870">MLKKMQINSFRSGILEKEESFRDALPVSLQSPVSNPTEKRDSSTALEDAISSVNNRHNPDPCLFITAFFL</sequence>
<proteinExistence type="predicted"/>
<gene>
    <name evidence="2" type="ORF">JTE90_023121</name>
</gene>
<evidence type="ECO:0000313" key="3">
    <source>
        <dbReference type="Proteomes" id="UP000827092"/>
    </source>
</evidence>
<dbReference type="Proteomes" id="UP000827092">
    <property type="component" value="Unassembled WGS sequence"/>
</dbReference>
<protein>
    <submittedName>
        <fullName evidence="2">Uncharacterized protein</fullName>
    </submittedName>
</protein>
<dbReference type="AlphaFoldDB" id="A0AAV6UM86"/>